<evidence type="ECO:0000256" key="4">
    <source>
        <dbReference type="ARBA" id="ARBA00022967"/>
    </source>
</evidence>
<dbReference type="Gene3D" id="3.40.50.300">
    <property type="entry name" value="P-loop containing nucleotide triphosphate hydrolases"/>
    <property type="match status" value="1"/>
</dbReference>
<proteinExistence type="predicted"/>
<dbReference type="PANTHER" id="PTHR42794:SF1">
    <property type="entry name" value="HEMIN IMPORT ATP-BINDING PROTEIN HMUV"/>
    <property type="match status" value="1"/>
</dbReference>
<dbReference type="GO" id="GO:0016887">
    <property type="term" value="F:ATP hydrolysis activity"/>
    <property type="evidence" value="ECO:0007669"/>
    <property type="project" value="InterPro"/>
</dbReference>
<dbReference type="InterPro" id="IPR027417">
    <property type="entry name" value="P-loop_NTPase"/>
</dbReference>
<evidence type="ECO:0000256" key="2">
    <source>
        <dbReference type="ARBA" id="ARBA00022741"/>
    </source>
</evidence>
<dbReference type="OrthoDB" id="9799337at2"/>
<dbReference type="Pfam" id="PF00005">
    <property type="entry name" value="ABC_tran"/>
    <property type="match status" value="1"/>
</dbReference>
<dbReference type="PANTHER" id="PTHR42794">
    <property type="entry name" value="HEMIN IMPORT ATP-BINDING PROTEIN HMUV"/>
    <property type="match status" value="1"/>
</dbReference>
<dbReference type="SMART" id="SM00382">
    <property type="entry name" value="AAA"/>
    <property type="match status" value="1"/>
</dbReference>
<dbReference type="InterPro" id="IPR003593">
    <property type="entry name" value="AAA+_ATPase"/>
</dbReference>
<protein>
    <submittedName>
        <fullName evidence="6">Iron complex transport system ATP-binding protein</fullName>
    </submittedName>
</protein>
<evidence type="ECO:0000313" key="6">
    <source>
        <dbReference type="EMBL" id="SHI88025.1"/>
    </source>
</evidence>
<keyword evidence="7" id="KW-1185">Reference proteome</keyword>
<dbReference type="AlphaFoldDB" id="A0A1M6ERH9"/>
<dbReference type="RefSeq" id="WP_073005432.1">
    <property type="nucleotide sequence ID" value="NZ_FQZO01000002.1"/>
</dbReference>
<evidence type="ECO:0000259" key="5">
    <source>
        <dbReference type="PROSITE" id="PS50893"/>
    </source>
</evidence>
<dbReference type="SUPFAM" id="SSF52540">
    <property type="entry name" value="P-loop containing nucleoside triphosphate hydrolases"/>
    <property type="match status" value="1"/>
</dbReference>
<gene>
    <name evidence="6" type="ORF">SAMN05444401_1667</name>
</gene>
<dbReference type="FunFam" id="3.40.50.300:FF:000134">
    <property type="entry name" value="Iron-enterobactin ABC transporter ATP-binding protein"/>
    <property type="match status" value="1"/>
</dbReference>
<dbReference type="InterPro" id="IPR003439">
    <property type="entry name" value="ABC_transporter-like_ATP-bd"/>
</dbReference>
<organism evidence="6 7">
    <name type="scientific">Clostridium amylolyticum</name>
    <dbReference type="NCBI Taxonomy" id="1121298"/>
    <lineage>
        <taxon>Bacteria</taxon>
        <taxon>Bacillati</taxon>
        <taxon>Bacillota</taxon>
        <taxon>Clostridia</taxon>
        <taxon>Eubacteriales</taxon>
        <taxon>Clostridiaceae</taxon>
        <taxon>Clostridium</taxon>
    </lineage>
</organism>
<dbReference type="Proteomes" id="UP000184080">
    <property type="component" value="Unassembled WGS sequence"/>
</dbReference>
<feature type="domain" description="ABC transporter" evidence="5">
    <location>
        <begin position="5"/>
        <end position="239"/>
    </location>
</feature>
<sequence>MDFPVQVNNLSFSYGKDSVIKDLSLSFQKGKFYSIIGPNGSGKTTLLKNLSKLLDVSKETIFINDQDAVKLSNKEISKNLALVPQNINIEYEFTAYDIVIMGRTPFKKRFEDYNEKDKKMVEKSMKLTSTWELKNKLITTLSGGEQQRVIAARALCQDTDIILLDEPTSHLDIQHQLGFLNIFKKLKKDITVIAVMHDLNLASLYSDEIILLEKGKIIDKGEPARVITRENIKKVYNIEVDIIRNTSNGAPYVMPVV</sequence>
<dbReference type="STRING" id="1121298.SAMN05444401_1667"/>
<dbReference type="GO" id="GO:0005524">
    <property type="term" value="F:ATP binding"/>
    <property type="evidence" value="ECO:0007669"/>
    <property type="project" value="UniProtKB-KW"/>
</dbReference>
<dbReference type="EMBL" id="FQZO01000002">
    <property type="protein sequence ID" value="SHI88025.1"/>
    <property type="molecule type" value="Genomic_DNA"/>
</dbReference>
<evidence type="ECO:0000256" key="3">
    <source>
        <dbReference type="ARBA" id="ARBA00022840"/>
    </source>
</evidence>
<accession>A0A1M6ERH9</accession>
<keyword evidence="4" id="KW-1278">Translocase</keyword>
<keyword evidence="3 6" id="KW-0067">ATP-binding</keyword>
<keyword evidence="1" id="KW-0813">Transport</keyword>
<name>A0A1M6ERH9_9CLOT</name>
<keyword evidence="2" id="KW-0547">Nucleotide-binding</keyword>
<evidence type="ECO:0000256" key="1">
    <source>
        <dbReference type="ARBA" id="ARBA00022448"/>
    </source>
</evidence>
<dbReference type="CDD" id="cd03214">
    <property type="entry name" value="ABC_Iron-Siderophores_B12_Hemin"/>
    <property type="match status" value="1"/>
</dbReference>
<dbReference type="PROSITE" id="PS50893">
    <property type="entry name" value="ABC_TRANSPORTER_2"/>
    <property type="match status" value="1"/>
</dbReference>
<reference evidence="6 7" key="1">
    <citation type="submission" date="2016-11" db="EMBL/GenBank/DDBJ databases">
        <authorList>
            <person name="Jaros S."/>
            <person name="Januszkiewicz K."/>
            <person name="Wedrychowicz H."/>
        </authorList>
    </citation>
    <scope>NUCLEOTIDE SEQUENCE [LARGE SCALE GENOMIC DNA]</scope>
    <source>
        <strain evidence="6 7">DSM 21864</strain>
    </source>
</reference>
<evidence type="ECO:0000313" key="7">
    <source>
        <dbReference type="Proteomes" id="UP000184080"/>
    </source>
</evidence>